<feature type="compositionally biased region" description="Polar residues" evidence="1">
    <location>
        <begin position="112"/>
        <end position="125"/>
    </location>
</feature>
<gene>
    <name evidence="2" type="ordered locus">At2g19700</name>
    <name evidence="3" type="ordered locus">AXX17_At2g15040</name>
</gene>
<evidence type="ECO:0000256" key="1">
    <source>
        <dbReference type="SAM" id="MobiDB-lite"/>
    </source>
</evidence>
<dbReference type="Araport" id="AT2G19700"/>
<dbReference type="ExpressionAtlas" id="A0A178VXL0">
    <property type="expression patterns" value="baseline and differential"/>
</dbReference>
<dbReference type="EMBL" id="LUHQ01000002">
    <property type="protein sequence ID" value="OAP10171.1"/>
    <property type="molecule type" value="Genomic_DNA"/>
</dbReference>
<dbReference type="Proteomes" id="UP000078284">
    <property type="component" value="Chromosome 2"/>
</dbReference>
<dbReference type="KEGG" id="ath:AT2G19700"/>
<sequence length="125" mass="13761">MTTYNEDKMWSNLYALAKVAAMLYDDETAAKLFDFTDIMSTEFDEEAVEDRAKMGTTPSTMTQNLNEVSTSLSLLDIGADPVTQTPQNPPASLTILVDEILADSEMIENEADSPNPNSKSSRLTE</sequence>
<reference evidence="4" key="1">
    <citation type="journal article" date="2016" name="Proc. Natl. Acad. Sci. U.S.A.">
        <title>Chromosome-level assembly of Arabidopsis thaliana Ler reveals the extent of translocation and inversion polymorphisms.</title>
        <authorList>
            <person name="Zapata L."/>
            <person name="Ding J."/>
            <person name="Willing E.M."/>
            <person name="Hartwig B."/>
            <person name="Bezdan D."/>
            <person name="Jiao W.B."/>
            <person name="Patel V."/>
            <person name="Velikkakam James G."/>
            <person name="Koornneef M."/>
            <person name="Ossowski S."/>
            <person name="Schneeberger K."/>
        </authorList>
    </citation>
    <scope>NUCLEOTIDE SEQUENCE [LARGE SCALE GENOMIC DNA]</scope>
    <source>
        <strain evidence="4">cv. Landsberg erecta</strain>
    </source>
</reference>
<comment type="caution">
    <text evidence="3">The sequence shown here is derived from an EMBL/GenBank/DDBJ whole genome shotgun (WGS) entry which is preliminary data.</text>
</comment>
<evidence type="ECO:0000313" key="4">
    <source>
        <dbReference type="Proteomes" id="UP000078284"/>
    </source>
</evidence>
<protein>
    <submittedName>
        <fullName evidence="3">Uncharacterized protein</fullName>
    </submittedName>
</protein>
<proteinExistence type="predicted"/>
<evidence type="ECO:0000313" key="3">
    <source>
        <dbReference type="EMBL" id="OAP10171.1"/>
    </source>
</evidence>
<dbReference type="OMA" id="DETSAMY"/>
<name>A0A178VXL0_ARATH</name>
<dbReference type="GeneID" id="816489"/>
<evidence type="ECO:0000313" key="2">
    <source>
        <dbReference type="Araport" id="AT2G19700"/>
    </source>
</evidence>
<accession>A0A178VXL0</accession>
<organism evidence="3 4">
    <name type="scientific">Arabidopsis thaliana</name>
    <name type="common">Mouse-ear cress</name>
    <dbReference type="NCBI Taxonomy" id="3702"/>
    <lineage>
        <taxon>Eukaryota</taxon>
        <taxon>Viridiplantae</taxon>
        <taxon>Streptophyta</taxon>
        <taxon>Embryophyta</taxon>
        <taxon>Tracheophyta</taxon>
        <taxon>Spermatophyta</taxon>
        <taxon>Magnoliopsida</taxon>
        <taxon>eudicotyledons</taxon>
        <taxon>Gunneridae</taxon>
        <taxon>Pentapetalae</taxon>
        <taxon>rosids</taxon>
        <taxon>malvids</taxon>
        <taxon>Brassicales</taxon>
        <taxon>Brassicaceae</taxon>
        <taxon>Camelineae</taxon>
        <taxon>Arabidopsis</taxon>
    </lineage>
</organism>
<feature type="region of interest" description="Disordered" evidence="1">
    <location>
        <begin position="104"/>
        <end position="125"/>
    </location>
</feature>
<dbReference type="AlphaFoldDB" id="A0A178VXL0"/>